<dbReference type="Proteomes" id="UP000199376">
    <property type="component" value="Unassembled WGS sequence"/>
</dbReference>
<dbReference type="InterPro" id="IPR006805">
    <property type="entry name" value="Anth_synth_I_N"/>
</dbReference>
<dbReference type="Pfam" id="PF04715">
    <property type="entry name" value="Anth_synt_I_N"/>
    <property type="match status" value="1"/>
</dbReference>
<dbReference type="OrthoDB" id="9803598at2"/>
<proteinExistence type="predicted"/>
<keyword evidence="2" id="KW-0456">Lyase</keyword>
<protein>
    <recommendedName>
        <fullName evidence="1">anthranilate synthase</fullName>
        <ecNumber evidence="1">4.1.3.27</ecNumber>
    </recommendedName>
</protein>
<evidence type="ECO:0000256" key="3">
    <source>
        <dbReference type="ARBA" id="ARBA00047683"/>
    </source>
</evidence>
<evidence type="ECO:0000259" key="4">
    <source>
        <dbReference type="Pfam" id="PF00425"/>
    </source>
</evidence>
<evidence type="ECO:0000256" key="2">
    <source>
        <dbReference type="ARBA" id="ARBA00023239"/>
    </source>
</evidence>
<gene>
    <name evidence="6" type="ORF">SAMN05660453_0831</name>
</gene>
<evidence type="ECO:0000313" key="7">
    <source>
        <dbReference type="Proteomes" id="UP000199376"/>
    </source>
</evidence>
<dbReference type="GO" id="GO:0000162">
    <property type="term" value="P:L-tryptophan biosynthetic process"/>
    <property type="evidence" value="ECO:0007669"/>
    <property type="project" value="TreeGrafter"/>
</dbReference>
<accession>A0A1I1FNU5</accession>
<feature type="domain" description="Anthranilate synthase component I N-terminal" evidence="5">
    <location>
        <begin position="54"/>
        <end position="164"/>
    </location>
</feature>
<dbReference type="RefSeq" id="WP_091502350.1">
    <property type="nucleotide sequence ID" value="NZ_FOLI01000003.1"/>
</dbReference>
<dbReference type="AlphaFoldDB" id="A0A1I1FNU5"/>
<dbReference type="EMBL" id="FOLI01000003">
    <property type="protein sequence ID" value="SFC00995.1"/>
    <property type="molecule type" value="Genomic_DNA"/>
</dbReference>
<dbReference type="STRING" id="283737.SAMN05660453_0831"/>
<organism evidence="6 7">
    <name type="scientific">Fructobacillus durionis</name>
    <dbReference type="NCBI Taxonomy" id="283737"/>
    <lineage>
        <taxon>Bacteria</taxon>
        <taxon>Bacillati</taxon>
        <taxon>Bacillota</taxon>
        <taxon>Bacilli</taxon>
        <taxon>Lactobacillales</taxon>
        <taxon>Lactobacillaceae</taxon>
        <taxon>Fructobacillus</taxon>
    </lineage>
</organism>
<feature type="domain" description="Chorismate-utilising enzyme C-terminal" evidence="4">
    <location>
        <begin position="218"/>
        <end position="472"/>
    </location>
</feature>
<comment type="catalytic activity">
    <reaction evidence="3">
        <text>chorismate + L-glutamine = anthranilate + pyruvate + L-glutamate + H(+)</text>
        <dbReference type="Rhea" id="RHEA:21732"/>
        <dbReference type="ChEBI" id="CHEBI:15361"/>
        <dbReference type="ChEBI" id="CHEBI:15378"/>
        <dbReference type="ChEBI" id="CHEBI:16567"/>
        <dbReference type="ChEBI" id="CHEBI:29748"/>
        <dbReference type="ChEBI" id="CHEBI:29985"/>
        <dbReference type="ChEBI" id="CHEBI:58359"/>
        <dbReference type="EC" id="4.1.3.27"/>
    </reaction>
</comment>
<dbReference type="InterPro" id="IPR005801">
    <property type="entry name" value="ADC_synthase"/>
</dbReference>
<dbReference type="GO" id="GO:0004049">
    <property type="term" value="F:anthranilate synthase activity"/>
    <property type="evidence" value="ECO:0007669"/>
    <property type="project" value="UniProtKB-EC"/>
</dbReference>
<dbReference type="EC" id="4.1.3.27" evidence="1"/>
<dbReference type="PANTHER" id="PTHR11236:SF49">
    <property type="entry name" value="ANTHRANILATE SYNTHASE COMPONENT 1"/>
    <property type="match status" value="1"/>
</dbReference>
<dbReference type="InterPro" id="IPR019999">
    <property type="entry name" value="Anth_synth_I-like"/>
</dbReference>
<dbReference type="Gene3D" id="3.60.120.10">
    <property type="entry name" value="Anthranilate synthase"/>
    <property type="match status" value="1"/>
</dbReference>
<dbReference type="InterPro" id="IPR015890">
    <property type="entry name" value="Chorismate_C"/>
</dbReference>
<dbReference type="PRINTS" id="PR00095">
    <property type="entry name" value="ANTSNTHASEI"/>
</dbReference>
<dbReference type="PANTHER" id="PTHR11236">
    <property type="entry name" value="AMINOBENZOATE/ANTHRANILATE SYNTHASE"/>
    <property type="match status" value="1"/>
</dbReference>
<dbReference type="SUPFAM" id="SSF56322">
    <property type="entry name" value="ADC synthase"/>
    <property type="match status" value="1"/>
</dbReference>
<sequence>MNNKQLNLKQESQENPNPILLVAMKEALYQPDAIIEKLAPNGQPAMVFERENVSTLVLNPKEVLTARKGRLTRKNAAGEVLEEVGEPIRYLKKVYQENQQVFNKVNGQPSFQSGLIGYFSYDFARYADEVRLKEVDDNLGLEDFDLLLTDIVVNYDRKQRVLYISQPALSENKAEQEAQKEALLAYGQELQALSKEGLSVTAKQKQATLNLKHQFTVAEFDQRVQKAKEHIIQGDIFQLILSNPLTAKNDNRKLLLHQAENLRKTAKSPYHAYFQDGDFSFLSGSPETLIKKSGELLYSYPLAGTRRRGKDAEEEARFEKELRTSVKEQAEHNMLIDLGRNDLGRISQFGTVEVTAYQNLLKFPNVMHLGSVVESQALPNLNPIDAILATLPAGTLSGAPKISAMTIINELEGRKRGLYGGGIGLVGFDGDFDLCIGIRSAYQKKDQLVLQSGAGIVADSDAKEEYQEFTNKGALLMNLLKGEGDVAID</sequence>
<evidence type="ECO:0000256" key="1">
    <source>
        <dbReference type="ARBA" id="ARBA00012266"/>
    </source>
</evidence>
<dbReference type="Pfam" id="PF00425">
    <property type="entry name" value="Chorismate_bind"/>
    <property type="match status" value="1"/>
</dbReference>
<reference evidence="6 7" key="1">
    <citation type="submission" date="2016-10" db="EMBL/GenBank/DDBJ databases">
        <authorList>
            <person name="de Groot N.N."/>
        </authorList>
    </citation>
    <scope>NUCLEOTIDE SEQUENCE [LARGE SCALE GENOMIC DNA]</scope>
    <source>
        <strain evidence="6 7">DSM 19113</strain>
    </source>
</reference>
<evidence type="ECO:0000259" key="5">
    <source>
        <dbReference type="Pfam" id="PF04715"/>
    </source>
</evidence>
<keyword evidence="7" id="KW-1185">Reference proteome</keyword>
<name>A0A1I1FNU5_9LACO</name>
<evidence type="ECO:0000313" key="6">
    <source>
        <dbReference type="EMBL" id="SFC00995.1"/>
    </source>
</evidence>